<comment type="subcellular location">
    <subcellularLocation>
        <location evidence="5 7">Cytoplasm</location>
    </subcellularLocation>
</comment>
<dbReference type="GO" id="GO:0004017">
    <property type="term" value="F:AMP kinase activity"/>
    <property type="evidence" value="ECO:0007669"/>
    <property type="project" value="UniProtKB-UniRule"/>
</dbReference>
<proteinExistence type="inferred from homology"/>
<feature type="binding site" evidence="5">
    <location>
        <begin position="91"/>
        <end position="94"/>
    </location>
    <ligand>
        <name>AMP</name>
        <dbReference type="ChEBI" id="CHEBI:456215"/>
    </ligand>
</feature>
<feature type="binding site" evidence="5">
    <location>
        <position position="42"/>
    </location>
    <ligand>
        <name>AMP</name>
        <dbReference type="ChEBI" id="CHEBI:456215"/>
    </ligand>
</feature>
<reference evidence="8 9" key="1">
    <citation type="submission" date="2019-11" db="EMBL/GenBank/DDBJ databases">
        <title>Agromyces kandeliae sp. nov., isolated from mangrove soil.</title>
        <authorList>
            <person name="Wang R."/>
        </authorList>
    </citation>
    <scope>NUCLEOTIDE SEQUENCE [LARGE SCALE GENOMIC DNA]</scope>
    <source>
        <strain evidence="8 9">JCM 11431</strain>
    </source>
</reference>
<name>A0A7C9LYK6_9MICO</name>
<evidence type="ECO:0000313" key="9">
    <source>
        <dbReference type="Proteomes" id="UP000480122"/>
    </source>
</evidence>
<feature type="binding site" evidence="5">
    <location>
        <position position="150"/>
    </location>
    <ligand>
        <name>AMP</name>
        <dbReference type="ChEBI" id="CHEBI:456215"/>
    </ligand>
</feature>
<dbReference type="Pfam" id="PF00406">
    <property type="entry name" value="ADK"/>
    <property type="match status" value="1"/>
</dbReference>
<dbReference type="NCBIfam" id="NF011100">
    <property type="entry name" value="PRK14527.1"/>
    <property type="match status" value="1"/>
</dbReference>
<comment type="caution">
    <text evidence="5">Lacks conserved residue(s) required for the propagation of feature annotation.</text>
</comment>
<feature type="binding site" evidence="5">
    <location>
        <position position="98"/>
    </location>
    <ligand>
        <name>AMP</name>
        <dbReference type="ChEBI" id="CHEBI:456215"/>
    </ligand>
</feature>
<dbReference type="HAMAP" id="MF_00235">
    <property type="entry name" value="Adenylate_kinase_Adk"/>
    <property type="match status" value="1"/>
</dbReference>
<evidence type="ECO:0000256" key="4">
    <source>
        <dbReference type="ARBA" id="ARBA00022777"/>
    </source>
</evidence>
<evidence type="ECO:0000256" key="1">
    <source>
        <dbReference type="ARBA" id="ARBA00022679"/>
    </source>
</evidence>
<dbReference type="InterPro" id="IPR033690">
    <property type="entry name" value="Adenylat_kinase_CS"/>
</dbReference>
<dbReference type="EMBL" id="WODA01000022">
    <property type="protein sequence ID" value="MUN07617.1"/>
    <property type="molecule type" value="Genomic_DNA"/>
</dbReference>
<comment type="domain">
    <text evidence="5">Consists of three domains, a large central CORE domain and two small peripheral domains, NMPbind and LID, which undergo movements during catalysis. The LID domain closes over the site of phosphoryl transfer upon ATP binding. Assembling and dissambling the active center during each catalytic cycle provides an effective means to prevent ATP hydrolysis.</text>
</comment>
<evidence type="ECO:0000256" key="6">
    <source>
        <dbReference type="RuleBase" id="RU003330"/>
    </source>
</evidence>
<protein>
    <recommendedName>
        <fullName evidence="5 7">Adenylate kinase</fullName>
        <shortName evidence="5">AK</shortName>
        <ecNumber evidence="5 7">2.7.4.3</ecNumber>
    </recommendedName>
    <alternativeName>
        <fullName evidence="5">ATP-AMP transphosphorylase</fullName>
    </alternativeName>
    <alternativeName>
        <fullName evidence="5">ATP:AMP phosphotransferase</fullName>
    </alternativeName>
    <alternativeName>
        <fullName evidence="5">Adenylate monophosphate kinase</fullName>
    </alternativeName>
</protein>
<feature type="binding site" evidence="5">
    <location>
        <position position="37"/>
    </location>
    <ligand>
        <name>AMP</name>
        <dbReference type="ChEBI" id="CHEBI:456215"/>
    </ligand>
</feature>
<dbReference type="OrthoDB" id="9805030at2"/>
<keyword evidence="1 5" id="KW-0808">Transferase</keyword>
<feature type="binding site" evidence="5">
    <location>
        <begin position="16"/>
        <end position="21"/>
    </location>
    <ligand>
        <name>ATP</name>
        <dbReference type="ChEBI" id="CHEBI:30616"/>
    </ligand>
</feature>
<organism evidence="8 9">
    <name type="scientific">Agromyces luteolus</name>
    <dbReference type="NCBI Taxonomy" id="88373"/>
    <lineage>
        <taxon>Bacteria</taxon>
        <taxon>Bacillati</taxon>
        <taxon>Actinomycetota</taxon>
        <taxon>Actinomycetes</taxon>
        <taxon>Micrococcales</taxon>
        <taxon>Microbacteriaceae</taxon>
        <taxon>Agromyces</taxon>
    </lineage>
</organism>
<evidence type="ECO:0000256" key="7">
    <source>
        <dbReference type="RuleBase" id="RU003331"/>
    </source>
</evidence>
<dbReference type="InterPro" id="IPR000850">
    <property type="entry name" value="Adenylat/UMP-CMP_kin"/>
</dbReference>
<dbReference type="NCBIfam" id="NF011105">
    <property type="entry name" value="PRK14532.1"/>
    <property type="match status" value="1"/>
</dbReference>
<keyword evidence="3 5" id="KW-0547">Nucleotide-binding</keyword>
<dbReference type="CDD" id="cd01428">
    <property type="entry name" value="ADK"/>
    <property type="match status" value="1"/>
</dbReference>
<feature type="region of interest" description="NMP" evidence="5">
    <location>
        <begin position="36"/>
        <end position="65"/>
    </location>
</feature>
<keyword evidence="5 7" id="KW-0067">ATP-binding</keyword>
<accession>A0A7C9LYK6</accession>
<feature type="binding site" evidence="5">
    <location>
        <position position="133"/>
    </location>
    <ligand>
        <name>ATP</name>
        <dbReference type="ChEBI" id="CHEBI:30616"/>
    </ligand>
</feature>
<feature type="binding site" evidence="5">
    <location>
        <position position="139"/>
    </location>
    <ligand>
        <name>AMP</name>
        <dbReference type="ChEBI" id="CHEBI:456215"/>
    </ligand>
</feature>
<keyword evidence="5" id="KW-0963">Cytoplasm</keyword>
<dbReference type="GO" id="GO:0044209">
    <property type="term" value="P:AMP salvage"/>
    <property type="evidence" value="ECO:0007669"/>
    <property type="project" value="UniProtKB-UniRule"/>
</dbReference>
<dbReference type="Proteomes" id="UP000480122">
    <property type="component" value="Unassembled WGS sequence"/>
</dbReference>
<comment type="subunit">
    <text evidence="5 7">Monomer.</text>
</comment>
<keyword evidence="9" id="KW-1185">Reference proteome</keyword>
<keyword evidence="4 5" id="KW-0418">Kinase</keyword>
<evidence type="ECO:0000313" key="8">
    <source>
        <dbReference type="EMBL" id="MUN07617.1"/>
    </source>
</evidence>
<comment type="catalytic activity">
    <reaction evidence="5 7">
        <text>AMP + ATP = 2 ADP</text>
        <dbReference type="Rhea" id="RHEA:12973"/>
        <dbReference type="ChEBI" id="CHEBI:30616"/>
        <dbReference type="ChEBI" id="CHEBI:456215"/>
        <dbReference type="ChEBI" id="CHEBI:456216"/>
        <dbReference type="EC" id="2.7.4.3"/>
    </reaction>
</comment>
<dbReference type="PRINTS" id="PR00094">
    <property type="entry name" value="ADENYLTKNASE"/>
</dbReference>
<dbReference type="RefSeq" id="WP_155842497.1">
    <property type="nucleotide sequence ID" value="NZ_BAAAIA010000005.1"/>
</dbReference>
<dbReference type="PANTHER" id="PTHR23359">
    <property type="entry name" value="NUCLEOTIDE KINASE"/>
    <property type="match status" value="1"/>
</dbReference>
<feature type="binding site" evidence="5">
    <location>
        <begin position="63"/>
        <end position="65"/>
    </location>
    <ligand>
        <name>AMP</name>
        <dbReference type="ChEBI" id="CHEBI:456215"/>
    </ligand>
</feature>
<dbReference type="PROSITE" id="PS00113">
    <property type="entry name" value="ADENYLATE_KINASE"/>
    <property type="match status" value="1"/>
</dbReference>
<evidence type="ECO:0000256" key="2">
    <source>
        <dbReference type="ARBA" id="ARBA00022727"/>
    </source>
</evidence>
<evidence type="ECO:0000256" key="3">
    <source>
        <dbReference type="ARBA" id="ARBA00022741"/>
    </source>
</evidence>
<comment type="similarity">
    <text evidence="5 6">Belongs to the adenylate kinase family.</text>
</comment>
<dbReference type="GO" id="GO:0005737">
    <property type="term" value="C:cytoplasm"/>
    <property type="evidence" value="ECO:0007669"/>
    <property type="project" value="UniProtKB-SubCell"/>
</dbReference>
<gene>
    <name evidence="5" type="primary">adk</name>
    <name evidence="8" type="ORF">GLX25_10875</name>
</gene>
<dbReference type="Gene3D" id="3.40.50.300">
    <property type="entry name" value="P-loop containing nucleotide triphosphate hydrolases"/>
    <property type="match status" value="1"/>
</dbReference>
<sequence>MTHTASARFLIVGPQGSGKGTQGVLVAEAFGVPQVATGDIFRENVKGGTELGKRVQAIIEAGDLVPDELTSELVRDRLEQADAARGFLLDGYPRNRGQVDDLEGFLSGRGESLDAVVELVVPREESITRLRQRAIDQGRTDDTEEVIANRLAIYERETAPILDVYREHGLVVRIDGVGTLDEVTERIFAALAERGLHADGDDATRRSAGVA</sequence>
<comment type="function">
    <text evidence="5">Catalyzes the reversible transfer of the terminal phosphate group between ATP and AMP. Plays an important role in cellular energy homeostasis and in adenine nucleotide metabolism.</text>
</comment>
<keyword evidence="2 5" id="KW-0545">Nucleotide biosynthesis</keyword>
<dbReference type="NCBIfam" id="NF001381">
    <property type="entry name" value="PRK00279.1-3"/>
    <property type="match status" value="1"/>
</dbReference>
<evidence type="ECO:0000256" key="5">
    <source>
        <dbReference type="HAMAP-Rule" id="MF_00235"/>
    </source>
</evidence>
<comment type="pathway">
    <text evidence="5">Purine metabolism; AMP biosynthesis via salvage pathway; AMP from ADP: step 1/1.</text>
</comment>
<dbReference type="InterPro" id="IPR027417">
    <property type="entry name" value="P-loop_NTPase"/>
</dbReference>
<feature type="binding site" evidence="5">
    <location>
        <position position="178"/>
    </location>
    <ligand>
        <name>ATP</name>
        <dbReference type="ChEBI" id="CHEBI:30616"/>
    </ligand>
</feature>
<dbReference type="EC" id="2.7.4.3" evidence="5 7"/>
<dbReference type="GO" id="GO:0005524">
    <property type="term" value="F:ATP binding"/>
    <property type="evidence" value="ECO:0007669"/>
    <property type="project" value="UniProtKB-UniRule"/>
</dbReference>
<comment type="caution">
    <text evidence="8">The sequence shown here is derived from an EMBL/GenBank/DDBJ whole genome shotgun (WGS) entry which is preliminary data.</text>
</comment>
<dbReference type="AlphaFoldDB" id="A0A7C9LYK6"/>
<dbReference type="SUPFAM" id="SSF52540">
    <property type="entry name" value="P-loop containing nucleoside triphosphate hydrolases"/>
    <property type="match status" value="1"/>
</dbReference>
<dbReference type="UniPathway" id="UPA00588">
    <property type="reaction ID" value="UER00649"/>
</dbReference>